<evidence type="ECO:0000256" key="11">
    <source>
        <dbReference type="ARBA" id="ARBA00023033"/>
    </source>
</evidence>
<dbReference type="PRINTS" id="PR00463">
    <property type="entry name" value="EP450I"/>
</dbReference>
<comment type="cofactor">
    <cofactor evidence="1">
        <name>heme</name>
        <dbReference type="ChEBI" id="CHEBI:30413"/>
    </cofactor>
</comment>
<keyword evidence="9" id="KW-0560">Oxidoreductase</keyword>
<organism evidence="13 14">
    <name type="scientific">Favolaschia claudopus</name>
    <dbReference type="NCBI Taxonomy" id="2862362"/>
    <lineage>
        <taxon>Eukaryota</taxon>
        <taxon>Fungi</taxon>
        <taxon>Dikarya</taxon>
        <taxon>Basidiomycota</taxon>
        <taxon>Agaricomycotina</taxon>
        <taxon>Agaricomycetes</taxon>
        <taxon>Agaricomycetidae</taxon>
        <taxon>Agaricales</taxon>
        <taxon>Marasmiineae</taxon>
        <taxon>Mycenaceae</taxon>
        <taxon>Favolaschia</taxon>
    </lineage>
</organism>
<dbReference type="Gene3D" id="1.10.630.10">
    <property type="entry name" value="Cytochrome P450"/>
    <property type="match status" value="1"/>
</dbReference>
<keyword evidence="14" id="KW-1185">Reference proteome</keyword>
<accession>A0AAW0DCX4</accession>
<dbReference type="GO" id="GO:0004497">
    <property type="term" value="F:monooxygenase activity"/>
    <property type="evidence" value="ECO:0007669"/>
    <property type="project" value="UniProtKB-KW"/>
</dbReference>
<evidence type="ECO:0000256" key="1">
    <source>
        <dbReference type="ARBA" id="ARBA00001971"/>
    </source>
</evidence>
<keyword evidence="8" id="KW-1133">Transmembrane helix</keyword>
<dbReference type="PRINTS" id="PR00385">
    <property type="entry name" value="P450"/>
</dbReference>
<evidence type="ECO:0000313" key="14">
    <source>
        <dbReference type="Proteomes" id="UP001362999"/>
    </source>
</evidence>
<comment type="pathway">
    <text evidence="3">Secondary metabolite biosynthesis; terpenoid biosynthesis.</text>
</comment>
<dbReference type="InterPro" id="IPR002401">
    <property type="entry name" value="Cyt_P450_E_grp-I"/>
</dbReference>
<evidence type="ECO:0000256" key="9">
    <source>
        <dbReference type="ARBA" id="ARBA00023002"/>
    </source>
</evidence>
<evidence type="ECO:0000256" key="12">
    <source>
        <dbReference type="ARBA" id="ARBA00023136"/>
    </source>
</evidence>
<evidence type="ECO:0000256" key="5">
    <source>
        <dbReference type="ARBA" id="ARBA00022617"/>
    </source>
</evidence>
<keyword evidence="5" id="KW-0349">Heme</keyword>
<dbReference type="GO" id="GO:0020037">
    <property type="term" value="F:heme binding"/>
    <property type="evidence" value="ECO:0007669"/>
    <property type="project" value="InterPro"/>
</dbReference>
<dbReference type="InterPro" id="IPR050121">
    <property type="entry name" value="Cytochrome_P450_monoxygenase"/>
</dbReference>
<keyword evidence="7" id="KW-0479">Metal-binding</keyword>
<evidence type="ECO:0000256" key="10">
    <source>
        <dbReference type="ARBA" id="ARBA00023004"/>
    </source>
</evidence>
<gene>
    <name evidence="13" type="ORF">R3P38DRAFT_2866253</name>
</gene>
<dbReference type="EMBL" id="JAWWNJ010000008">
    <property type="protein sequence ID" value="KAK7050649.1"/>
    <property type="molecule type" value="Genomic_DNA"/>
</dbReference>
<reference evidence="13 14" key="1">
    <citation type="journal article" date="2024" name="J Genomics">
        <title>Draft genome sequencing and assembly of Favolaschia claudopus CIRM-BRFM 2984 isolated from oak limbs.</title>
        <authorList>
            <person name="Navarro D."/>
            <person name="Drula E."/>
            <person name="Chaduli D."/>
            <person name="Cazenave R."/>
            <person name="Ahrendt S."/>
            <person name="Wang J."/>
            <person name="Lipzen A."/>
            <person name="Daum C."/>
            <person name="Barry K."/>
            <person name="Grigoriev I.V."/>
            <person name="Favel A."/>
            <person name="Rosso M.N."/>
            <person name="Martin F."/>
        </authorList>
    </citation>
    <scope>NUCLEOTIDE SEQUENCE [LARGE SCALE GENOMIC DNA]</scope>
    <source>
        <strain evidence="13 14">CIRM-BRFM 2984</strain>
    </source>
</reference>
<dbReference type="Proteomes" id="UP001362999">
    <property type="component" value="Unassembled WGS sequence"/>
</dbReference>
<dbReference type="GO" id="GO:0005506">
    <property type="term" value="F:iron ion binding"/>
    <property type="evidence" value="ECO:0007669"/>
    <property type="project" value="InterPro"/>
</dbReference>
<comment type="subcellular location">
    <subcellularLocation>
        <location evidence="2">Membrane</location>
    </subcellularLocation>
</comment>
<evidence type="ECO:0000313" key="13">
    <source>
        <dbReference type="EMBL" id="KAK7050649.1"/>
    </source>
</evidence>
<evidence type="ECO:0000256" key="7">
    <source>
        <dbReference type="ARBA" id="ARBA00022723"/>
    </source>
</evidence>
<keyword evidence="10" id="KW-0408">Iron</keyword>
<comment type="similarity">
    <text evidence="4">Belongs to the cytochrome P450 family.</text>
</comment>
<dbReference type="SUPFAM" id="SSF48264">
    <property type="entry name" value="Cytochrome P450"/>
    <property type="match status" value="1"/>
</dbReference>
<keyword evidence="11" id="KW-0503">Monooxygenase</keyword>
<dbReference type="InterPro" id="IPR036396">
    <property type="entry name" value="Cyt_P450_sf"/>
</dbReference>
<comment type="caution">
    <text evidence="13">The sequence shown here is derived from an EMBL/GenBank/DDBJ whole genome shotgun (WGS) entry which is preliminary data.</text>
</comment>
<dbReference type="Pfam" id="PF00067">
    <property type="entry name" value="p450"/>
    <property type="match status" value="1"/>
</dbReference>
<protein>
    <submittedName>
        <fullName evidence="13">Cytochrome P450</fullName>
    </submittedName>
</protein>
<evidence type="ECO:0000256" key="8">
    <source>
        <dbReference type="ARBA" id="ARBA00022989"/>
    </source>
</evidence>
<evidence type="ECO:0000256" key="2">
    <source>
        <dbReference type="ARBA" id="ARBA00004370"/>
    </source>
</evidence>
<dbReference type="GO" id="GO:0016705">
    <property type="term" value="F:oxidoreductase activity, acting on paired donors, with incorporation or reduction of molecular oxygen"/>
    <property type="evidence" value="ECO:0007669"/>
    <property type="project" value="InterPro"/>
</dbReference>
<dbReference type="PANTHER" id="PTHR24305:SF166">
    <property type="entry name" value="CYTOCHROME P450 12A4, MITOCHONDRIAL-RELATED"/>
    <property type="match status" value="1"/>
</dbReference>
<sequence>MDDIRFYAFSAATVAIPYLLFRALRHSRQTIDEIRGPLSSSWVFGHMRELFFAPKYGDFEFQWLRKYGAVYQIKGPFGESRLVVADPAAMQYILNTPAHFRFSPSFDHSVRLLYPEQSVIRAHGEDHQRLRTALNPGFSAAAVRSYLPIFLRAAQSLTDQFDSRLGEITNVSPIFGLTTLGTVSEAVLGYTVEDLGDEYTTNNLEILSFAANQSAVHIVADVLTGWIPNFLRNAAIKIPAAPFTTLNRAQYLASNIASRVIGEKVKAASQGVGGTGGFYGELVDQQRLGGGKSALTRDEIIAQTSILLNAGQDTTATTLALGLTELAQNPDFQNQLRTEIHSIVGAASGGGSEIAYDRMPLLNAFIKESLRMYPAEPITERMAVRDVVLPLTECITTVDGKKQISYIPIRKGQIIMLSVASYQRLASRWGEDADRFRPSRWLEDGGVTSGEAMGPYANLWRFALLEMQVFICELVGKFRFSLPPEGVAGFRYGGTLLPTLPDGQKGALLEISRVT</sequence>
<evidence type="ECO:0000256" key="3">
    <source>
        <dbReference type="ARBA" id="ARBA00004721"/>
    </source>
</evidence>
<name>A0AAW0DCX4_9AGAR</name>
<dbReference type="PANTHER" id="PTHR24305">
    <property type="entry name" value="CYTOCHROME P450"/>
    <property type="match status" value="1"/>
</dbReference>
<dbReference type="InterPro" id="IPR001128">
    <property type="entry name" value="Cyt_P450"/>
</dbReference>
<evidence type="ECO:0000256" key="6">
    <source>
        <dbReference type="ARBA" id="ARBA00022692"/>
    </source>
</evidence>
<proteinExistence type="inferred from homology"/>
<keyword evidence="12" id="KW-0472">Membrane</keyword>
<evidence type="ECO:0000256" key="4">
    <source>
        <dbReference type="ARBA" id="ARBA00010617"/>
    </source>
</evidence>
<dbReference type="AlphaFoldDB" id="A0AAW0DCX4"/>
<dbReference type="GO" id="GO:0016020">
    <property type="term" value="C:membrane"/>
    <property type="evidence" value="ECO:0007669"/>
    <property type="project" value="UniProtKB-SubCell"/>
</dbReference>
<keyword evidence="6" id="KW-0812">Transmembrane</keyword>